<dbReference type="Proteomes" id="UP001445076">
    <property type="component" value="Unassembled WGS sequence"/>
</dbReference>
<proteinExistence type="inferred from homology"/>
<evidence type="ECO:0000313" key="6">
    <source>
        <dbReference type="EMBL" id="KAK8722301.1"/>
    </source>
</evidence>
<keyword evidence="3" id="KW-0653">Protein transport</keyword>
<comment type="caution">
    <text evidence="6">The sequence shown here is derived from an EMBL/GenBank/DDBJ whole genome shotgun (WGS) entry which is preliminary data.</text>
</comment>
<keyword evidence="7" id="KW-1185">Reference proteome</keyword>
<dbReference type="SUPFAM" id="SSF48371">
    <property type="entry name" value="ARM repeat"/>
    <property type="match status" value="1"/>
</dbReference>
<dbReference type="EMBL" id="JARKIK010000096">
    <property type="protein sequence ID" value="KAK8722301.1"/>
    <property type="molecule type" value="Genomic_DNA"/>
</dbReference>
<evidence type="ECO:0000313" key="7">
    <source>
        <dbReference type="Proteomes" id="UP001445076"/>
    </source>
</evidence>
<feature type="compositionally biased region" description="Low complexity" evidence="5">
    <location>
        <begin position="38"/>
        <end position="64"/>
    </location>
</feature>
<name>A0AAW0W1F3_CHEQU</name>
<dbReference type="Pfam" id="PF00514">
    <property type="entry name" value="Arm"/>
    <property type="match status" value="2"/>
</dbReference>
<keyword evidence="2" id="KW-0813">Transport</keyword>
<dbReference type="InterPro" id="IPR016024">
    <property type="entry name" value="ARM-type_fold"/>
</dbReference>
<reference evidence="6 7" key="1">
    <citation type="journal article" date="2024" name="BMC Genomics">
        <title>Genome assembly of redclaw crayfish (Cherax quadricarinatus) provides insights into its immune adaptation and hypoxia tolerance.</title>
        <authorList>
            <person name="Liu Z."/>
            <person name="Zheng J."/>
            <person name="Li H."/>
            <person name="Fang K."/>
            <person name="Wang S."/>
            <person name="He J."/>
            <person name="Zhou D."/>
            <person name="Weng S."/>
            <person name="Chi M."/>
            <person name="Gu Z."/>
            <person name="He J."/>
            <person name="Li F."/>
            <person name="Wang M."/>
        </authorList>
    </citation>
    <scope>NUCLEOTIDE SEQUENCE [LARGE SCALE GENOMIC DNA]</scope>
    <source>
        <strain evidence="6">ZL_2023a</strain>
    </source>
</reference>
<evidence type="ECO:0000256" key="2">
    <source>
        <dbReference type="ARBA" id="ARBA00022448"/>
    </source>
</evidence>
<accession>A0AAW0W1F3</accession>
<dbReference type="InterPro" id="IPR011989">
    <property type="entry name" value="ARM-like"/>
</dbReference>
<dbReference type="AlphaFoldDB" id="A0AAW0W1F3"/>
<evidence type="ECO:0000256" key="5">
    <source>
        <dbReference type="SAM" id="MobiDB-lite"/>
    </source>
</evidence>
<organism evidence="6 7">
    <name type="scientific">Cherax quadricarinatus</name>
    <name type="common">Australian red claw crayfish</name>
    <dbReference type="NCBI Taxonomy" id="27406"/>
    <lineage>
        <taxon>Eukaryota</taxon>
        <taxon>Metazoa</taxon>
        <taxon>Ecdysozoa</taxon>
        <taxon>Arthropoda</taxon>
        <taxon>Crustacea</taxon>
        <taxon>Multicrustacea</taxon>
        <taxon>Malacostraca</taxon>
        <taxon>Eumalacostraca</taxon>
        <taxon>Eucarida</taxon>
        <taxon>Decapoda</taxon>
        <taxon>Pleocyemata</taxon>
        <taxon>Astacidea</taxon>
        <taxon>Parastacoidea</taxon>
        <taxon>Parastacidae</taxon>
        <taxon>Cherax</taxon>
    </lineage>
</organism>
<evidence type="ECO:0000256" key="1">
    <source>
        <dbReference type="ARBA" id="ARBA00010394"/>
    </source>
</evidence>
<dbReference type="GO" id="GO:0015031">
    <property type="term" value="P:protein transport"/>
    <property type="evidence" value="ECO:0007669"/>
    <property type="project" value="UniProtKB-KW"/>
</dbReference>
<feature type="region of interest" description="Disordered" evidence="5">
    <location>
        <begin position="14"/>
        <end position="70"/>
    </location>
</feature>
<sequence>SKVCSQTISLLTDQLDSQSKSQNKSHQFNSLTFHEDSSVNNRSTNGRVNNRRVNNNSTNQSVNNKEYKQESELEYRMPVYMTISNTMTLMEDHHLTAELSRCISSNNLTDQVESTTTLKFLVSGMSSGSTVQKIIESGVIYTLINFLQSDDSQLQNEALFALCNIATIMGAHTKTVVSAGGVGSLVALIRHSAHQELWYTAAWALSNIVTDSCAGRDLILSYDALTPLIRMLNESENKGVTTASWLLRNLCLPQHNPVDLSQMVRCVPTICDLIFHRDAQVAENALLALTDLTTTHKHQLQAAICPEFYPKLLQFRKLNPGRKVTKLVNVLKKLQPAVNVNNQVIGAISVSPGTTLSIPRKTPLAKTIKKSTVKRYNCPFSWDITTRSMSKRLRDASGVRNDVPLRRVIRTRASTKKLILGTPDQSLSSSVQKKIH</sequence>
<dbReference type="InterPro" id="IPR000225">
    <property type="entry name" value="Armadillo"/>
</dbReference>
<gene>
    <name evidence="6" type="ORF">OTU49_012361</name>
</gene>
<dbReference type="PANTHER" id="PTHR23316">
    <property type="entry name" value="IMPORTIN ALPHA"/>
    <property type="match status" value="1"/>
</dbReference>
<evidence type="ECO:0000256" key="3">
    <source>
        <dbReference type="ARBA" id="ARBA00022927"/>
    </source>
</evidence>
<evidence type="ECO:0000256" key="4">
    <source>
        <dbReference type="PROSITE-ProRule" id="PRU00259"/>
    </source>
</evidence>
<feature type="compositionally biased region" description="Polar residues" evidence="5">
    <location>
        <begin position="14"/>
        <end position="32"/>
    </location>
</feature>
<protein>
    <submittedName>
        <fullName evidence="6">Uncharacterized protein</fullName>
    </submittedName>
</protein>
<feature type="non-terminal residue" evidence="6">
    <location>
        <position position="1"/>
    </location>
</feature>
<feature type="repeat" description="ARM" evidence="4">
    <location>
        <begin position="180"/>
        <end position="211"/>
    </location>
</feature>
<comment type="similarity">
    <text evidence="1">Belongs to the importin alpha family.</text>
</comment>
<dbReference type="Gene3D" id="1.25.10.10">
    <property type="entry name" value="Leucine-rich Repeat Variant"/>
    <property type="match status" value="1"/>
</dbReference>
<dbReference type="PROSITE" id="PS50176">
    <property type="entry name" value="ARM_REPEAT"/>
    <property type="match status" value="1"/>
</dbReference>
<dbReference type="SMART" id="SM00185">
    <property type="entry name" value="ARM"/>
    <property type="match status" value="4"/>
</dbReference>